<comment type="cofactor">
    <cofactor evidence="5">
        <name>Fe(2+)</name>
        <dbReference type="ChEBI" id="CHEBI:29033"/>
    </cofactor>
    <text evidence="5">Binds 1 Fe(2+) ion per subunit.</text>
</comment>
<gene>
    <name evidence="6" type="ORF">Rmf_30800</name>
</gene>
<dbReference type="EC" id="1.13.11.-" evidence="5"/>
<dbReference type="EMBL" id="AP025637">
    <property type="protein sequence ID" value="BDG73151.1"/>
    <property type="molecule type" value="Genomic_DNA"/>
</dbReference>
<evidence type="ECO:0000256" key="1">
    <source>
        <dbReference type="ARBA" id="ARBA00006787"/>
    </source>
</evidence>
<dbReference type="Proteomes" id="UP000831327">
    <property type="component" value="Chromosome"/>
</dbReference>
<keyword evidence="3 5" id="KW-0560">Oxidoreductase</keyword>
<accession>A0ABN6P3U9</accession>
<comment type="similarity">
    <text evidence="1 5">Belongs to the carotenoid oxygenase family.</text>
</comment>
<organism evidence="6 7">
    <name type="scientific">Roseomonas fluvialis</name>
    <dbReference type="NCBI Taxonomy" id="1750527"/>
    <lineage>
        <taxon>Bacteria</taxon>
        <taxon>Pseudomonadati</taxon>
        <taxon>Pseudomonadota</taxon>
        <taxon>Alphaproteobacteria</taxon>
        <taxon>Acetobacterales</taxon>
        <taxon>Roseomonadaceae</taxon>
        <taxon>Roseomonas</taxon>
    </lineage>
</organism>
<keyword evidence="2 5" id="KW-0479">Metal-binding</keyword>
<evidence type="ECO:0000313" key="6">
    <source>
        <dbReference type="EMBL" id="BDG73151.1"/>
    </source>
</evidence>
<evidence type="ECO:0000256" key="3">
    <source>
        <dbReference type="ARBA" id="ARBA00023002"/>
    </source>
</evidence>
<dbReference type="InterPro" id="IPR004294">
    <property type="entry name" value="Carotenoid_Oase"/>
</dbReference>
<dbReference type="Pfam" id="PF03055">
    <property type="entry name" value="RPE65"/>
    <property type="match status" value="1"/>
</dbReference>
<dbReference type="GO" id="GO:0051213">
    <property type="term" value="F:dioxygenase activity"/>
    <property type="evidence" value="ECO:0007669"/>
    <property type="project" value="UniProtKB-KW"/>
</dbReference>
<keyword evidence="4 5" id="KW-0408">Iron</keyword>
<protein>
    <recommendedName>
        <fullName evidence="5">Dioxygenase</fullName>
        <ecNumber evidence="5">1.13.11.-</ecNumber>
    </recommendedName>
</protein>
<evidence type="ECO:0000256" key="2">
    <source>
        <dbReference type="ARBA" id="ARBA00022723"/>
    </source>
</evidence>
<dbReference type="RefSeq" id="WP_244407390.1">
    <property type="nucleotide sequence ID" value="NZ_AP025637.1"/>
</dbReference>
<name>A0ABN6P3U9_9PROT</name>
<keyword evidence="5 6" id="KW-0223">Dioxygenase</keyword>
<keyword evidence="7" id="KW-1185">Reference proteome</keyword>
<evidence type="ECO:0000256" key="5">
    <source>
        <dbReference type="RuleBase" id="RU364048"/>
    </source>
</evidence>
<dbReference type="PANTHER" id="PTHR10543">
    <property type="entry name" value="BETA-CAROTENE DIOXYGENASE"/>
    <property type="match status" value="1"/>
</dbReference>
<dbReference type="PANTHER" id="PTHR10543:SF89">
    <property type="entry name" value="CAROTENOID 9,10(9',10')-CLEAVAGE DIOXYGENASE 1"/>
    <property type="match status" value="1"/>
</dbReference>
<evidence type="ECO:0000256" key="4">
    <source>
        <dbReference type="ARBA" id="ARBA00023004"/>
    </source>
</evidence>
<proteinExistence type="inferred from homology"/>
<reference evidence="6 7" key="1">
    <citation type="journal article" date="2016" name="Microbes Environ.">
        <title>Phylogenetically diverse aerobic anoxygenic phototrophic bacteria isolated from epilithic biofilms in Tama river, Japan.</title>
        <authorList>
            <person name="Hirose S."/>
            <person name="Matsuura K."/>
            <person name="Haruta S."/>
        </authorList>
    </citation>
    <scope>NUCLEOTIDE SEQUENCE [LARGE SCALE GENOMIC DNA]</scope>
    <source>
        <strain evidence="6 7">S08</strain>
    </source>
</reference>
<sequence length="474" mass="51341">MARASLRSAPLDWTSDDPHLMGNFAPVGPEIDADDLPVIAGRIPPALRGSYMRNGPNPEFKPISYAYPMDGDGMIHAVRFDNGRARYRNRFVLTRGLMVERRAGRAVYGGLMRPVSVDPALVGPDGDPGPLKTGAFISVLRHGGHLLALHEASAAYEMTMDLETIGEWKAGTAAPISIGAHNRRHPLSGSMFGISYRVSEPVLDLHEIGADGALRRSQAVALGAPSMIHDFVLTERHAVLLVGPAIFDMAAAEQGKPLLQWRAELGMRIGLVPLDGGAPRWIEADPFFVFHFANGFERGSDIVVDYVRHQDLGLGPRTGPREPPRAHRMVIDTMGLRIAADDRLADFPTEFPRINDACEARPSRFIHLPTRTASLTIPGPPSASFNALVTLDAATGATRRHDLGNRLAGEPIFIPRPGGGGEQDGWIATYAYDPATDTSDLLLLDAARINEAPVAVIRLPQRVPQGLHGTWIPD</sequence>
<evidence type="ECO:0000313" key="7">
    <source>
        <dbReference type="Proteomes" id="UP000831327"/>
    </source>
</evidence>